<evidence type="ECO:0000313" key="4">
    <source>
        <dbReference type="Proteomes" id="UP000323521"/>
    </source>
</evidence>
<dbReference type="KEGG" id="fwa:DCMF_21495"/>
<gene>
    <name evidence="3" type="ORF">DCMF_21495</name>
</gene>
<dbReference type="InterPro" id="IPR013693">
    <property type="entry name" value="SpoIID/LytB_N"/>
</dbReference>
<dbReference type="PROSITE" id="PS51257">
    <property type="entry name" value="PROKAR_LIPOPROTEIN"/>
    <property type="match status" value="1"/>
</dbReference>
<feature type="domain" description="Sporulation stage II protein D amidase enhancer LytB N-terminal" evidence="2">
    <location>
        <begin position="55"/>
        <end position="145"/>
    </location>
</feature>
<sequence length="321" mass="35470">MKKYFLRLCALALIVFIGIAAAGCPSPGLKPKGEDVKQRSQTYKEEPTISLFVNETQKTQRIKLEKYIEGVVAAEMDPQWPQNSLAAQAILARTFTLKKIKDGGVKAHQTDASTSVEEFQAYDPARVNDRVRKAVRDTRGMVLLYQGEYINGWFHADSGGRTASSAVEGLDYRKEKTPYITSVKDPGQEITVPENKSWTARFSLDKVRAVVKDTAGNDPGRIQSAQITEKGPSGRAVKVKINNVTLSAPALRLALGNDEMRSTLIDKFAIENGQLVIHGKGYGHGVGMSQWGARALAEKGRSAQEIVKYWFKGVELKKVWK</sequence>
<feature type="signal peptide" evidence="1">
    <location>
        <begin position="1"/>
        <end position="22"/>
    </location>
</feature>
<evidence type="ECO:0000313" key="3">
    <source>
        <dbReference type="EMBL" id="ATW26993.1"/>
    </source>
</evidence>
<dbReference type="InterPro" id="IPR013486">
    <property type="entry name" value="SpoIID/LytB"/>
</dbReference>
<keyword evidence="1" id="KW-0732">Signal</keyword>
<accession>A0A3G1KWT2</accession>
<evidence type="ECO:0000256" key="1">
    <source>
        <dbReference type="SAM" id="SignalP"/>
    </source>
</evidence>
<evidence type="ECO:0000259" key="2">
    <source>
        <dbReference type="Pfam" id="PF08486"/>
    </source>
</evidence>
<keyword evidence="4" id="KW-1185">Reference proteome</keyword>
<protein>
    <submittedName>
        <fullName evidence="3">Stage II sporulation protein SpoIID</fullName>
    </submittedName>
</protein>
<dbReference type="EMBL" id="CP017634">
    <property type="protein sequence ID" value="ATW26993.1"/>
    <property type="molecule type" value="Genomic_DNA"/>
</dbReference>
<dbReference type="Pfam" id="PF08486">
    <property type="entry name" value="SpoIID"/>
    <property type="match status" value="1"/>
</dbReference>
<dbReference type="NCBIfam" id="TIGR02669">
    <property type="entry name" value="SpoIID_LytB"/>
    <property type="match status" value="1"/>
</dbReference>
<dbReference type="OrthoDB" id="9794671at2"/>
<dbReference type="GO" id="GO:0030435">
    <property type="term" value="P:sporulation resulting in formation of a cellular spore"/>
    <property type="evidence" value="ECO:0007669"/>
    <property type="project" value="InterPro"/>
</dbReference>
<dbReference type="Proteomes" id="UP000323521">
    <property type="component" value="Chromosome"/>
</dbReference>
<reference evidence="3 4" key="1">
    <citation type="submission" date="2016-10" db="EMBL/GenBank/DDBJ databases">
        <title>Complete Genome Sequence of Peptococcaceae strain DCMF.</title>
        <authorList>
            <person name="Edwards R.J."/>
            <person name="Holland S.I."/>
            <person name="Deshpande N.P."/>
            <person name="Wong Y.K."/>
            <person name="Ertan H."/>
            <person name="Manefield M."/>
            <person name="Russell T.L."/>
            <person name="Lee M.J."/>
        </authorList>
    </citation>
    <scope>NUCLEOTIDE SEQUENCE [LARGE SCALE GENOMIC DNA]</scope>
    <source>
        <strain evidence="3 4">DCMF</strain>
    </source>
</reference>
<name>A0A3G1KWT2_FORW1</name>
<organism evidence="3 4">
    <name type="scientific">Formimonas warabiya</name>
    <dbReference type="NCBI Taxonomy" id="1761012"/>
    <lineage>
        <taxon>Bacteria</taxon>
        <taxon>Bacillati</taxon>
        <taxon>Bacillota</taxon>
        <taxon>Clostridia</taxon>
        <taxon>Eubacteriales</taxon>
        <taxon>Peptococcaceae</taxon>
        <taxon>Candidatus Formimonas</taxon>
    </lineage>
</organism>
<dbReference type="RefSeq" id="WP_148136323.1">
    <property type="nucleotide sequence ID" value="NZ_CP017634.1"/>
</dbReference>
<dbReference type="AlphaFoldDB" id="A0A3G1KWT2"/>
<proteinExistence type="predicted"/>
<feature type="chain" id="PRO_5018019576" evidence="1">
    <location>
        <begin position="23"/>
        <end position="321"/>
    </location>
</feature>